<keyword evidence="1" id="KW-0812">Transmembrane</keyword>
<feature type="transmembrane region" description="Helical" evidence="1">
    <location>
        <begin position="127"/>
        <end position="145"/>
    </location>
</feature>
<feature type="transmembrane region" description="Helical" evidence="1">
    <location>
        <begin position="102"/>
        <end position="121"/>
    </location>
</feature>
<dbReference type="Pfam" id="PF07301">
    <property type="entry name" value="DUF1453"/>
    <property type="match status" value="1"/>
</dbReference>
<comment type="caution">
    <text evidence="2">The sequence shown here is derived from an EMBL/GenBank/DDBJ whole genome shotgun (WGS) entry which is preliminary data.</text>
</comment>
<evidence type="ECO:0000313" key="2">
    <source>
        <dbReference type="EMBL" id="TCP69309.1"/>
    </source>
</evidence>
<gene>
    <name evidence="2" type="ORF">EDD57_11032</name>
</gene>
<reference evidence="2 3" key="1">
    <citation type="submission" date="2019-03" db="EMBL/GenBank/DDBJ databases">
        <title>Genomic Encyclopedia of Type Strains, Phase IV (KMG-IV): sequencing the most valuable type-strain genomes for metagenomic binning, comparative biology and taxonomic classification.</title>
        <authorList>
            <person name="Goeker M."/>
        </authorList>
    </citation>
    <scope>NUCLEOTIDE SEQUENCE [LARGE SCALE GENOMIC DNA]</scope>
    <source>
        <strain evidence="2 3">DSM 46831</strain>
    </source>
</reference>
<organism evidence="2 3">
    <name type="scientific">Baia soyae</name>
    <dbReference type="NCBI Taxonomy" id="1544746"/>
    <lineage>
        <taxon>Bacteria</taxon>
        <taxon>Bacillati</taxon>
        <taxon>Bacillota</taxon>
        <taxon>Bacilli</taxon>
        <taxon>Bacillales</taxon>
        <taxon>Thermoactinomycetaceae</taxon>
        <taxon>Baia</taxon>
    </lineage>
</organism>
<dbReference type="PANTHER" id="PTHR39164">
    <property type="entry name" value="PROTEIN CCDC"/>
    <property type="match status" value="1"/>
</dbReference>
<evidence type="ECO:0000256" key="1">
    <source>
        <dbReference type="SAM" id="Phobius"/>
    </source>
</evidence>
<dbReference type="RefSeq" id="WP_207896800.1">
    <property type="nucleotide sequence ID" value="NZ_SLXV01000010.1"/>
</dbReference>
<feature type="transmembrane region" description="Helical" evidence="1">
    <location>
        <begin position="66"/>
        <end position="90"/>
    </location>
</feature>
<feature type="transmembrane region" description="Helical" evidence="1">
    <location>
        <begin position="41"/>
        <end position="60"/>
    </location>
</feature>
<keyword evidence="3" id="KW-1185">Reference proteome</keyword>
<dbReference type="PANTHER" id="PTHR39164:SF1">
    <property type="entry name" value="PROTEIN CCDC"/>
    <property type="match status" value="1"/>
</dbReference>
<protein>
    <submittedName>
        <fullName evidence="2">Membrane protein CcdC involved in cytochrome C biogenesis</fullName>
    </submittedName>
</protein>
<dbReference type="AlphaFoldDB" id="A0A4V2SYA9"/>
<dbReference type="Proteomes" id="UP000294746">
    <property type="component" value="Unassembled WGS sequence"/>
</dbReference>
<dbReference type="InterPro" id="IPR031306">
    <property type="entry name" value="CcdC"/>
</dbReference>
<dbReference type="PIRSF" id="PIRSF021441">
    <property type="entry name" value="DUF1453"/>
    <property type="match status" value="1"/>
</dbReference>
<dbReference type="InterPro" id="IPR058247">
    <property type="entry name" value="DUF1453"/>
</dbReference>
<keyword evidence="1" id="KW-1133">Transmembrane helix</keyword>
<evidence type="ECO:0000313" key="3">
    <source>
        <dbReference type="Proteomes" id="UP000294746"/>
    </source>
</evidence>
<proteinExistence type="predicted"/>
<sequence>MEQFIPFNVHIITTIVLIVMACTVMIIRIRATKKPTSAKKILIPPLGMSTGFAMFLFPFTRIPWSWALIAFVCGFIFLAIPLILTSNFQIQNNEIYLKRSKAFLVIIVTLLIIRLSLHNYIEQHISIPQTAGVFFILAFGMLLPWRIAMYRKYKKVEKNLSDSSSITVPSLSLE</sequence>
<accession>A0A4V2SYA9</accession>
<name>A0A4V2SYA9_9BACL</name>
<feature type="transmembrane region" description="Helical" evidence="1">
    <location>
        <begin position="6"/>
        <end position="29"/>
    </location>
</feature>
<keyword evidence="1" id="KW-0472">Membrane</keyword>
<dbReference type="EMBL" id="SLXV01000010">
    <property type="protein sequence ID" value="TCP69309.1"/>
    <property type="molecule type" value="Genomic_DNA"/>
</dbReference>